<dbReference type="Proteomes" id="UP000238274">
    <property type="component" value="Unassembled WGS sequence"/>
</dbReference>
<gene>
    <name evidence="12" type="ORF">PSHT_07631</name>
</gene>
<dbReference type="InterPro" id="IPR002401">
    <property type="entry name" value="Cyt_P450_E_grp-I"/>
</dbReference>
<keyword evidence="11" id="KW-1133">Transmembrane helix</keyword>
<dbReference type="EMBL" id="PKSM01000095">
    <property type="protein sequence ID" value="POW13700.1"/>
    <property type="molecule type" value="Genomic_DNA"/>
</dbReference>
<dbReference type="VEuPathDB" id="FungiDB:PSHT_07631"/>
<dbReference type="CDD" id="cd11065">
    <property type="entry name" value="CYP64-like"/>
    <property type="match status" value="1"/>
</dbReference>
<evidence type="ECO:0000256" key="9">
    <source>
        <dbReference type="PIRSR" id="PIRSR602401-1"/>
    </source>
</evidence>
<reference evidence="13" key="2">
    <citation type="journal article" date="2018" name="BMC Genomics">
        <title>Genomic insights into host adaptation between the wheat stripe rust pathogen (Puccinia striiformis f. sp. tritici) and the barley stripe rust pathogen (Puccinia striiformis f. sp. hordei).</title>
        <authorList>
            <person name="Xia C."/>
            <person name="Wang M."/>
            <person name="Yin C."/>
            <person name="Cornejo O.E."/>
            <person name="Hulbert S.H."/>
            <person name="Chen X."/>
        </authorList>
    </citation>
    <scope>NUCLEOTIDE SEQUENCE [LARGE SCALE GENOMIC DNA]</scope>
    <source>
        <strain evidence="13">93TX-2</strain>
    </source>
</reference>
<keyword evidence="7 9" id="KW-0408">Iron</keyword>
<evidence type="ECO:0000256" key="7">
    <source>
        <dbReference type="ARBA" id="ARBA00023004"/>
    </source>
</evidence>
<dbReference type="SUPFAM" id="SSF48264">
    <property type="entry name" value="Cytochrome P450"/>
    <property type="match status" value="1"/>
</dbReference>
<dbReference type="GO" id="GO:0016705">
    <property type="term" value="F:oxidoreductase activity, acting on paired donors, with incorporation or reduction of molecular oxygen"/>
    <property type="evidence" value="ECO:0007669"/>
    <property type="project" value="InterPro"/>
</dbReference>
<feature type="binding site" description="axial binding residue" evidence="9">
    <location>
        <position position="481"/>
    </location>
    <ligand>
        <name>heme</name>
        <dbReference type="ChEBI" id="CHEBI:30413"/>
    </ligand>
    <ligandPart>
        <name>Fe</name>
        <dbReference type="ChEBI" id="CHEBI:18248"/>
    </ligandPart>
</feature>
<evidence type="ECO:0000256" key="2">
    <source>
        <dbReference type="ARBA" id="ARBA00005179"/>
    </source>
</evidence>
<protein>
    <recommendedName>
        <fullName evidence="14">Cytochrome P450</fullName>
    </recommendedName>
</protein>
<evidence type="ECO:0008006" key="14">
    <source>
        <dbReference type="Google" id="ProtNLM"/>
    </source>
</evidence>
<evidence type="ECO:0000256" key="11">
    <source>
        <dbReference type="SAM" id="Phobius"/>
    </source>
</evidence>
<dbReference type="InterPro" id="IPR050364">
    <property type="entry name" value="Cytochrome_P450_fung"/>
</dbReference>
<keyword evidence="6 10" id="KW-0560">Oxidoreductase</keyword>
<dbReference type="InterPro" id="IPR017972">
    <property type="entry name" value="Cyt_P450_CS"/>
</dbReference>
<keyword evidence="8 10" id="KW-0503">Monooxygenase</keyword>
<comment type="pathway">
    <text evidence="2">Secondary metabolite biosynthesis.</text>
</comment>
<sequence length="569" mass="65175">MSHIPPPPRTLKPRSSQNSKLEIEKFKVWCDQMQRSFTVSDILVLISIAILSWLGWFSRRYHDGKGKKIPQPAGLPIVGNLFQVRQPNPWIQMAKWTKEFGPIYRLKMGRSDLIVLGSPKIAVELLEQRSSKYSSRPRNIMTSEYVSKGLRLTFMPYNDLWRRQRKLLHLLTQPKAASAYQPIQSQESAQLCLDLLRFPNHHWNHFQRYAGSTVLQIAFNRRALSIRDPAITKMRECNSKMIETAVPGRYLIDSMPVLRYLPQIISPWKRYGNQLFDQTLTLFSELYREVSEKLHLQPLDHSDSSPDACFVARIESLKESYQLSDDQAIFLAGAMFGAGSDTTADAIETFIFACAANPEKVANAQEELDRVIGRDRLPEFSDEDDLIYCGAMVRELLRWRTVIPGGLAHMTTEDDEYEGHFIPKGTTIVANHWSIHLDEKTYKDPEKFIPERFIDPQSGQLIGTKWSTYGHHAFGFGRRICPALHIANKSLFITFTRILWSFNIKIKESNLMSPEEFIKSIKFSTGFSSHPIDLNKSGSIEIIPRDPFSTLKTLVEAVENNGLDPIKLS</sequence>
<dbReference type="AlphaFoldDB" id="A0A2S4VW23"/>
<evidence type="ECO:0000256" key="5">
    <source>
        <dbReference type="ARBA" id="ARBA00022723"/>
    </source>
</evidence>
<dbReference type="GO" id="GO:0005506">
    <property type="term" value="F:iron ion binding"/>
    <property type="evidence" value="ECO:0007669"/>
    <property type="project" value="InterPro"/>
</dbReference>
<evidence type="ECO:0000256" key="4">
    <source>
        <dbReference type="ARBA" id="ARBA00022617"/>
    </source>
</evidence>
<comment type="cofactor">
    <cofactor evidence="1 9">
        <name>heme</name>
        <dbReference type="ChEBI" id="CHEBI:30413"/>
    </cofactor>
</comment>
<dbReference type="PROSITE" id="PS00086">
    <property type="entry name" value="CYTOCHROME_P450"/>
    <property type="match status" value="1"/>
</dbReference>
<reference evidence="12 13" key="1">
    <citation type="submission" date="2017-12" db="EMBL/GenBank/DDBJ databases">
        <title>Gene loss provides genomic basis for host adaptation in cereal stripe rust fungi.</title>
        <authorList>
            <person name="Xia C."/>
        </authorList>
    </citation>
    <scope>NUCLEOTIDE SEQUENCE [LARGE SCALE GENOMIC DNA]</scope>
    <source>
        <strain evidence="12 13">93TX-2</strain>
    </source>
</reference>
<organism evidence="12 13">
    <name type="scientific">Puccinia striiformis</name>
    <dbReference type="NCBI Taxonomy" id="27350"/>
    <lineage>
        <taxon>Eukaryota</taxon>
        <taxon>Fungi</taxon>
        <taxon>Dikarya</taxon>
        <taxon>Basidiomycota</taxon>
        <taxon>Pucciniomycotina</taxon>
        <taxon>Pucciniomycetes</taxon>
        <taxon>Pucciniales</taxon>
        <taxon>Pucciniaceae</taxon>
        <taxon>Puccinia</taxon>
    </lineage>
</organism>
<dbReference type="VEuPathDB" id="FungiDB:PSTT_07476"/>
<dbReference type="OrthoDB" id="1055148at2759"/>
<comment type="similarity">
    <text evidence="3 10">Belongs to the cytochrome P450 family.</text>
</comment>
<evidence type="ECO:0000313" key="12">
    <source>
        <dbReference type="EMBL" id="POW13700.1"/>
    </source>
</evidence>
<dbReference type="PRINTS" id="PR00463">
    <property type="entry name" value="EP450I"/>
</dbReference>
<keyword evidence="11" id="KW-0472">Membrane</keyword>
<evidence type="ECO:0000256" key="10">
    <source>
        <dbReference type="RuleBase" id="RU000461"/>
    </source>
</evidence>
<keyword evidence="11" id="KW-0812">Transmembrane</keyword>
<evidence type="ECO:0000256" key="3">
    <source>
        <dbReference type="ARBA" id="ARBA00010617"/>
    </source>
</evidence>
<accession>A0A2S4VW23</accession>
<feature type="transmembrane region" description="Helical" evidence="11">
    <location>
        <begin position="37"/>
        <end position="57"/>
    </location>
</feature>
<comment type="caution">
    <text evidence="12">The sequence shown here is derived from an EMBL/GenBank/DDBJ whole genome shotgun (WGS) entry which is preliminary data.</text>
</comment>
<dbReference type="GO" id="GO:0004497">
    <property type="term" value="F:monooxygenase activity"/>
    <property type="evidence" value="ECO:0007669"/>
    <property type="project" value="UniProtKB-KW"/>
</dbReference>
<reference evidence="13" key="3">
    <citation type="journal article" date="2018" name="Mol. Plant Microbe Interact.">
        <title>Genome sequence resources for the wheat stripe rust pathogen (Puccinia striiformis f. sp. tritici) and the barley stripe rust pathogen (Puccinia striiformis f. sp. hordei).</title>
        <authorList>
            <person name="Xia C."/>
            <person name="Wang M."/>
            <person name="Yin C."/>
            <person name="Cornejo O.E."/>
            <person name="Hulbert S.H."/>
            <person name="Chen X."/>
        </authorList>
    </citation>
    <scope>NUCLEOTIDE SEQUENCE [LARGE SCALE GENOMIC DNA]</scope>
    <source>
        <strain evidence="13">93TX-2</strain>
    </source>
</reference>
<keyword evidence="13" id="KW-1185">Reference proteome</keyword>
<dbReference type="GO" id="GO:0020037">
    <property type="term" value="F:heme binding"/>
    <property type="evidence" value="ECO:0007669"/>
    <property type="project" value="InterPro"/>
</dbReference>
<keyword evidence="4 9" id="KW-0349">Heme</keyword>
<evidence type="ECO:0000256" key="1">
    <source>
        <dbReference type="ARBA" id="ARBA00001971"/>
    </source>
</evidence>
<dbReference type="Gene3D" id="1.10.630.10">
    <property type="entry name" value="Cytochrome P450"/>
    <property type="match status" value="1"/>
</dbReference>
<dbReference type="PANTHER" id="PTHR46300:SF1">
    <property type="entry name" value="P450, PUTATIVE (EUROFUNG)-RELATED"/>
    <property type="match status" value="1"/>
</dbReference>
<evidence type="ECO:0000256" key="6">
    <source>
        <dbReference type="ARBA" id="ARBA00023002"/>
    </source>
</evidence>
<evidence type="ECO:0000313" key="13">
    <source>
        <dbReference type="Proteomes" id="UP000238274"/>
    </source>
</evidence>
<dbReference type="InterPro" id="IPR036396">
    <property type="entry name" value="Cyt_P450_sf"/>
</dbReference>
<dbReference type="InterPro" id="IPR001128">
    <property type="entry name" value="Cyt_P450"/>
</dbReference>
<proteinExistence type="inferred from homology"/>
<keyword evidence="5 9" id="KW-0479">Metal-binding</keyword>
<evidence type="ECO:0000256" key="8">
    <source>
        <dbReference type="ARBA" id="ARBA00023033"/>
    </source>
</evidence>
<name>A0A2S4VW23_9BASI</name>
<dbReference type="Pfam" id="PF00067">
    <property type="entry name" value="p450"/>
    <property type="match status" value="1"/>
</dbReference>
<dbReference type="PANTHER" id="PTHR46300">
    <property type="entry name" value="P450, PUTATIVE (EUROFUNG)-RELATED-RELATED"/>
    <property type="match status" value="1"/>
</dbReference>